<keyword evidence="1" id="KW-1133">Transmembrane helix</keyword>
<reference evidence="2 3" key="1">
    <citation type="submission" date="2020-04" db="EMBL/GenBank/DDBJ databases">
        <title>MicrobeNet Type strains.</title>
        <authorList>
            <person name="Nicholson A.C."/>
        </authorList>
    </citation>
    <scope>NUCLEOTIDE SEQUENCE [LARGE SCALE GENOMIC DNA]</scope>
    <source>
        <strain evidence="2 3">JCM 3332</strain>
    </source>
</reference>
<name>A0A846YFY9_9NOCA</name>
<proteinExistence type="predicted"/>
<sequence>MIALLLALAGFAFIDSLDLLLVGVTAAIVVDSRLARKSPVPGGASFIAGVFAVTTTFGLLAVLGIDFLTDLVDFELTPTIRTWGALGFGLVLLVIAAVPAGAQAEPPAWTVTIRRRPWLLGMAGMVIGLAQAPTAIPYLAGLALISAPDPLPSVWPLIVIAYCALALLPPLVVLALATRRTRRAQRVYRSILRVVTSYGPLSVRIVFVLLGLGLIGAAALDYEHLW</sequence>
<feature type="transmembrane region" description="Helical" evidence="1">
    <location>
        <begin position="6"/>
        <end position="30"/>
    </location>
</feature>
<keyword evidence="1" id="KW-0812">Transmembrane</keyword>
<gene>
    <name evidence="2" type="ORF">HGA15_10685</name>
</gene>
<dbReference type="EMBL" id="JAAXOT010000004">
    <property type="protein sequence ID" value="NKY56614.1"/>
    <property type="molecule type" value="Genomic_DNA"/>
</dbReference>
<dbReference type="Proteomes" id="UP000570678">
    <property type="component" value="Unassembled WGS sequence"/>
</dbReference>
<dbReference type="Pfam" id="PF11139">
    <property type="entry name" value="SfLAP"/>
    <property type="match status" value="1"/>
</dbReference>
<feature type="transmembrane region" description="Helical" evidence="1">
    <location>
        <begin position="123"/>
        <end position="147"/>
    </location>
</feature>
<accession>A0A846YFY9</accession>
<feature type="transmembrane region" description="Helical" evidence="1">
    <location>
        <begin position="83"/>
        <end position="102"/>
    </location>
</feature>
<evidence type="ECO:0000313" key="3">
    <source>
        <dbReference type="Proteomes" id="UP000570678"/>
    </source>
</evidence>
<keyword evidence="3" id="KW-1185">Reference proteome</keyword>
<feature type="transmembrane region" description="Helical" evidence="1">
    <location>
        <begin position="42"/>
        <end position="63"/>
    </location>
</feature>
<feature type="transmembrane region" description="Helical" evidence="1">
    <location>
        <begin position="198"/>
        <end position="220"/>
    </location>
</feature>
<evidence type="ECO:0000256" key="1">
    <source>
        <dbReference type="SAM" id="Phobius"/>
    </source>
</evidence>
<comment type="caution">
    <text evidence="2">The sequence shown here is derived from an EMBL/GenBank/DDBJ whole genome shotgun (WGS) entry which is preliminary data.</text>
</comment>
<evidence type="ECO:0008006" key="4">
    <source>
        <dbReference type="Google" id="ProtNLM"/>
    </source>
</evidence>
<dbReference type="RefSeq" id="WP_062978031.1">
    <property type="nucleotide sequence ID" value="NZ_JAAXOT010000004.1"/>
</dbReference>
<evidence type="ECO:0000313" key="2">
    <source>
        <dbReference type="EMBL" id="NKY56614.1"/>
    </source>
</evidence>
<dbReference type="AlphaFoldDB" id="A0A846YFY9"/>
<protein>
    <recommendedName>
        <fullName evidence="4">Sap-like sulfolipid-1-addressing protein</fullName>
    </recommendedName>
</protein>
<feature type="transmembrane region" description="Helical" evidence="1">
    <location>
        <begin position="153"/>
        <end position="177"/>
    </location>
</feature>
<organism evidence="2 3">
    <name type="scientific">Nocardia flavorosea</name>
    <dbReference type="NCBI Taxonomy" id="53429"/>
    <lineage>
        <taxon>Bacteria</taxon>
        <taxon>Bacillati</taxon>
        <taxon>Actinomycetota</taxon>
        <taxon>Actinomycetes</taxon>
        <taxon>Mycobacteriales</taxon>
        <taxon>Nocardiaceae</taxon>
        <taxon>Nocardia</taxon>
    </lineage>
</organism>
<keyword evidence="1" id="KW-0472">Membrane</keyword>
<dbReference type="InterPro" id="IPR021315">
    <property type="entry name" value="Gap/Sap"/>
</dbReference>